<gene>
    <name evidence="2" type="ORF">WM2015_978</name>
</gene>
<keyword evidence="2" id="KW-0808">Transferase</keyword>
<accession>A0A0K0XUQ6</accession>
<dbReference type="EMBL" id="CP012154">
    <property type="protein sequence ID" value="AKS41357.1"/>
    <property type="molecule type" value="Genomic_DNA"/>
</dbReference>
<proteinExistence type="predicted"/>
<protein>
    <submittedName>
        <fullName evidence="2">Putative acyltransferase</fullName>
    </submittedName>
</protein>
<organism evidence="2 3">
    <name type="scientific">Wenzhouxiangella marina</name>
    <dbReference type="NCBI Taxonomy" id="1579979"/>
    <lineage>
        <taxon>Bacteria</taxon>
        <taxon>Pseudomonadati</taxon>
        <taxon>Pseudomonadota</taxon>
        <taxon>Gammaproteobacteria</taxon>
        <taxon>Chromatiales</taxon>
        <taxon>Wenzhouxiangellaceae</taxon>
        <taxon>Wenzhouxiangella</taxon>
    </lineage>
</organism>
<dbReference type="SUPFAM" id="SSF55729">
    <property type="entry name" value="Acyl-CoA N-acyltransferases (Nat)"/>
    <property type="match status" value="1"/>
</dbReference>
<dbReference type="Gene3D" id="3.40.630.30">
    <property type="match status" value="1"/>
</dbReference>
<dbReference type="PROSITE" id="PS51186">
    <property type="entry name" value="GNAT"/>
    <property type="match status" value="1"/>
</dbReference>
<dbReference type="Proteomes" id="UP000066624">
    <property type="component" value="Chromosome"/>
</dbReference>
<dbReference type="KEGG" id="wma:WM2015_978"/>
<keyword evidence="2" id="KW-0012">Acyltransferase</keyword>
<dbReference type="InterPro" id="IPR000182">
    <property type="entry name" value="GNAT_dom"/>
</dbReference>
<name>A0A0K0XUQ6_9GAMM</name>
<sequence length="156" mass="17700">MQRSTPPNWQLRTFEQLDVASLYRLIQARVAVFVVEQTCPYQELDGRDDQSIHIWAEDENLKVLAYARLLPPGLSYAEPSIGRVLTSAAGRGCGLGRELMQRALAECESRYPGQGVRISAQQYLEDFYRGLGFRTVRGPYLEDDIPHLEMLRPAAE</sequence>
<dbReference type="STRING" id="1579979.WM2015_978"/>
<keyword evidence="3" id="KW-1185">Reference proteome</keyword>
<dbReference type="PATRIC" id="fig|1579979.3.peg.1001"/>
<dbReference type="AlphaFoldDB" id="A0A0K0XUQ6"/>
<feature type="domain" description="N-acetyltransferase" evidence="1">
    <location>
        <begin position="12"/>
        <end position="155"/>
    </location>
</feature>
<evidence type="ECO:0000313" key="3">
    <source>
        <dbReference type="Proteomes" id="UP000066624"/>
    </source>
</evidence>
<evidence type="ECO:0000313" key="2">
    <source>
        <dbReference type="EMBL" id="AKS41357.1"/>
    </source>
</evidence>
<reference evidence="2 3" key="1">
    <citation type="submission" date="2015-07" db="EMBL/GenBank/DDBJ databases">
        <authorList>
            <person name="Noorani M."/>
        </authorList>
    </citation>
    <scope>NUCLEOTIDE SEQUENCE [LARGE SCALE GENOMIC DNA]</scope>
    <source>
        <strain evidence="2 3">KCTC 42284</strain>
    </source>
</reference>
<dbReference type="Pfam" id="PF13673">
    <property type="entry name" value="Acetyltransf_10"/>
    <property type="match status" value="1"/>
</dbReference>
<dbReference type="OrthoDB" id="9796171at2"/>
<dbReference type="CDD" id="cd04301">
    <property type="entry name" value="NAT_SF"/>
    <property type="match status" value="1"/>
</dbReference>
<evidence type="ECO:0000259" key="1">
    <source>
        <dbReference type="PROSITE" id="PS51186"/>
    </source>
</evidence>
<dbReference type="GO" id="GO:0016747">
    <property type="term" value="F:acyltransferase activity, transferring groups other than amino-acyl groups"/>
    <property type="evidence" value="ECO:0007669"/>
    <property type="project" value="InterPro"/>
</dbReference>
<dbReference type="InterPro" id="IPR016181">
    <property type="entry name" value="Acyl_CoA_acyltransferase"/>
</dbReference>